<dbReference type="SMART" id="SM00060">
    <property type="entry name" value="FN3"/>
    <property type="match status" value="1"/>
</dbReference>
<dbReference type="InterPro" id="IPR017441">
    <property type="entry name" value="Protein_kinase_ATP_BS"/>
</dbReference>
<keyword evidence="5" id="KW-0677">Repeat</keyword>
<dbReference type="SUPFAM" id="SSF49785">
    <property type="entry name" value="Galactose-binding domain-like"/>
    <property type="match status" value="1"/>
</dbReference>
<evidence type="ECO:0000256" key="10">
    <source>
        <dbReference type="ARBA" id="ARBA00023136"/>
    </source>
</evidence>
<gene>
    <name evidence="22" type="primary">Cad96Ca</name>
    <name evidence="22" type="ORF">AWC38_SpisGene22830</name>
</gene>
<dbReference type="SMART" id="SM00219">
    <property type="entry name" value="TyrKc"/>
    <property type="match status" value="1"/>
</dbReference>
<feature type="region of interest" description="Disordered" evidence="16">
    <location>
        <begin position="31"/>
        <end position="50"/>
    </location>
</feature>
<dbReference type="AlphaFoldDB" id="A0A2B4R8F9"/>
<dbReference type="Gene3D" id="2.60.120.260">
    <property type="entry name" value="Galactose-binding domain-like"/>
    <property type="match status" value="1"/>
</dbReference>
<dbReference type="Gene3D" id="2.60.40.10">
    <property type="entry name" value="Immunoglobulins"/>
    <property type="match status" value="1"/>
</dbReference>
<accession>A0A2B4R8F9</accession>
<dbReference type="SMART" id="SM00615">
    <property type="entry name" value="EPH_lbd"/>
    <property type="match status" value="1"/>
</dbReference>
<dbReference type="Pfam" id="PF25599">
    <property type="entry name" value="Ephrin_CRD"/>
    <property type="match status" value="1"/>
</dbReference>
<dbReference type="InterPro" id="IPR001090">
    <property type="entry name" value="Ephrin_rcpt_lig-bd_dom"/>
</dbReference>
<keyword evidence="9 17" id="KW-1133">Transmembrane helix</keyword>
<dbReference type="SUPFAM" id="SSF49265">
    <property type="entry name" value="Fibronectin type III"/>
    <property type="match status" value="1"/>
</dbReference>
<dbReference type="Gene3D" id="1.10.510.10">
    <property type="entry name" value="Transferase(Phosphotransferase) domain 1"/>
    <property type="match status" value="1"/>
</dbReference>
<protein>
    <recommendedName>
        <fullName evidence="2">receptor protein-tyrosine kinase</fullName>
        <ecNumber evidence="2">2.7.10.1</ecNumber>
    </recommendedName>
</protein>
<dbReference type="Gene3D" id="2.60.40.1770">
    <property type="entry name" value="ephrin a2 ectodomain"/>
    <property type="match status" value="1"/>
</dbReference>
<evidence type="ECO:0000256" key="11">
    <source>
        <dbReference type="ARBA" id="ARBA00023137"/>
    </source>
</evidence>
<evidence type="ECO:0000259" key="19">
    <source>
        <dbReference type="PROSITE" id="PS50011"/>
    </source>
</evidence>
<dbReference type="PROSITE" id="PS51550">
    <property type="entry name" value="EPH_LBD"/>
    <property type="match status" value="1"/>
</dbReference>
<dbReference type="Pfam" id="PF00041">
    <property type="entry name" value="fn3"/>
    <property type="match status" value="1"/>
</dbReference>
<dbReference type="SUPFAM" id="SSF56112">
    <property type="entry name" value="Protein kinase-like (PK-like)"/>
    <property type="match status" value="1"/>
</dbReference>
<dbReference type="InterPro" id="IPR013783">
    <property type="entry name" value="Ig-like_fold"/>
</dbReference>
<evidence type="ECO:0000256" key="13">
    <source>
        <dbReference type="ARBA" id="ARBA00023180"/>
    </source>
</evidence>
<reference evidence="23" key="1">
    <citation type="journal article" date="2017" name="bioRxiv">
        <title>Comparative analysis of the genomes of Stylophora pistillata and Acropora digitifera provides evidence for extensive differences between species of corals.</title>
        <authorList>
            <person name="Voolstra C.R."/>
            <person name="Li Y."/>
            <person name="Liew Y.J."/>
            <person name="Baumgarten S."/>
            <person name="Zoccola D."/>
            <person name="Flot J.-F."/>
            <person name="Tambutte S."/>
            <person name="Allemand D."/>
            <person name="Aranda M."/>
        </authorList>
    </citation>
    <scope>NUCLEOTIDE SEQUENCE [LARGE SCALE GENOMIC DNA]</scope>
</reference>
<keyword evidence="4 17" id="KW-0812">Transmembrane</keyword>
<dbReference type="PANTHER" id="PTHR24416">
    <property type="entry name" value="TYROSINE-PROTEIN KINASE RECEPTOR"/>
    <property type="match status" value="1"/>
</dbReference>
<feature type="chain" id="PRO_5012383086" description="receptor protein-tyrosine kinase" evidence="18">
    <location>
        <begin position="21"/>
        <end position="776"/>
    </location>
</feature>
<dbReference type="PANTHER" id="PTHR24416:SF621">
    <property type="entry name" value="TYROSINE KINASE RECEPTOR CAD96CA"/>
    <property type="match status" value="1"/>
</dbReference>
<sequence length="776" mass="86984">MDHWLLSTCILLWVFTFSSAEVVILEKQPTQSENSNWQPSKPPTTNSGPTGWVKRTFYSTCDVSLDAFPRPNNWLRSNPIEVHSGVNAVYITTEFRIKNCSSYPDNGGKYCTEYLGLYVFRSSRNSEPNPLTNNASYEKIAKIAAPAFGFNITQTFRAAVTGKYLVLAFHDEGSCSDLFSVTVKYYVCPELSHVGGLVSLPRTVAPASDSEPVVGGCVTNAVTEQGILSANCQSDGAWNITSLKGRCVCMEDMENVRGECKDCPVGKYNNQNGLNCTVLPSAPKGVKVAFLNQSAVEISWQPPMVTGDETHVLYDVECRIRKICGIGEVNNCVHGDCGILNTTDLEINHLIVAGLSSLTSYTFKIFAKNRVSEVAKRKHRVEWNFATLNFGTNGSDAFSSTKTSGIEEDPRVTKHLKTVYVLVGLLGLLIFCIMVFVCYKVWRRWRPSGNGNCAKESNEEGFDNFEMIGSEKLDREQIVTVKVLGSGNFGQVCKAFYVPRNADVAVKSLKDDATPKDKQDFHSELNLMKSLVPHSHVVKLYGYCVEKVPHLIVLEYLPYGDLLGYLRKSRGIEDSQHTGEKEPILKLSEKDLLSFAWMIADGMNYLSSMKIVHRDLAARNVLVGENKVCKISDFGLARRLEGDIYTTKSEALLPIKWMPPESLVNGISSTMSDVWSYGIVMWEVFTVGESPYPKIGSRKVKDLLREGYRMPRPEHISQELYSIMSECWEDDPKKRPTFPWLCAAVKRLLNDHKIYVNLEVYDGTNYVNFDMMMDYE</sequence>
<evidence type="ECO:0000256" key="16">
    <source>
        <dbReference type="SAM" id="MobiDB-lite"/>
    </source>
</evidence>
<dbReference type="InterPro" id="IPR050122">
    <property type="entry name" value="RTK"/>
</dbReference>
<keyword evidence="12 22" id="KW-0675">Receptor</keyword>
<dbReference type="PRINTS" id="PR00109">
    <property type="entry name" value="TYRKINASE"/>
</dbReference>
<dbReference type="PROSITE" id="PS50853">
    <property type="entry name" value="FN3"/>
    <property type="match status" value="1"/>
</dbReference>
<dbReference type="InterPro" id="IPR003961">
    <property type="entry name" value="FN3_dom"/>
</dbReference>
<dbReference type="InterPro" id="IPR008979">
    <property type="entry name" value="Galactose-bd-like_sf"/>
</dbReference>
<evidence type="ECO:0000256" key="2">
    <source>
        <dbReference type="ARBA" id="ARBA00011902"/>
    </source>
</evidence>
<dbReference type="Pfam" id="PF07714">
    <property type="entry name" value="PK_Tyr_Ser-Thr"/>
    <property type="match status" value="1"/>
</dbReference>
<evidence type="ECO:0000256" key="14">
    <source>
        <dbReference type="ARBA" id="ARBA00051243"/>
    </source>
</evidence>
<dbReference type="Gene3D" id="3.30.200.20">
    <property type="entry name" value="Phosphorylase Kinase, domain 1"/>
    <property type="match status" value="1"/>
</dbReference>
<proteinExistence type="predicted"/>
<organism evidence="22 23">
    <name type="scientific">Stylophora pistillata</name>
    <name type="common">Smooth cauliflower coral</name>
    <dbReference type="NCBI Taxonomy" id="50429"/>
    <lineage>
        <taxon>Eukaryota</taxon>
        <taxon>Metazoa</taxon>
        <taxon>Cnidaria</taxon>
        <taxon>Anthozoa</taxon>
        <taxon>Hexacorallia</taxon>
        <taxon>Scleractinia</taxon>
        <taxon>Astrocoeniina</taxon>
        <taxon>Pocilloporidae</taxon>
        <taxon>Stylophora</taxon>
    </lineage>
</organism>
<feature type="domain" description="Fibronectin type-III" evidence="20">
    <location>
        <begin position="282"/>
        <end position="391"/>
    </location>
</feature>
<comment type="caution">
    <text evidence="22">The sequence shown here is derived from an EMBL/GenBank/DDBJ whole genome shotgun (WGS) entry which is preliminary data.</text>
</comment>
<evidence type="ECO:0000256" key="5">
    <source>
        <dbReference type="ARBA" id="ARBA00022737"/>
    </source>
</evidence>
<dbReference type="GO" id="GO:0004714">
    <property type="term" value="F:transmembrane receptor protein tyrosine kinase activity"/>
    <property type="evidence" value="ECO:0007669"/>
    <property type="project" value="UniProtKB-EC"/>
</dbReference>
<dbReference type="GO" id="GO:0005886">
    <property type="term" value="C:plasma membrane"/>
    <property type="evidence" value="ECO:0007669"/>
    <property type="project" value="TreeGrafter"/>
</dbReference>
<evidence type="ECO:0000313" key="23">
    <source>
        <dbReference type="Proteomes" id="UP000225706"/>
    </source>
</evidence>
<evidence type="ECO:0000256" key="9">
    <source>
        <dbReference type="ARBA" id="ARBA00022989"/>
    </source>
</evidence>
<feature type="compositionally biased region" description="Polar residues" evidence="16">
    <location>
        <begin position="31"/>
        <end position="49"/>
    </location>
</feature>
<evidence type="ECO:0000256" key="6">
    <source>
        <dbReference type="ARBA" id="ARBA00022741"/>
    </source>
</evidence>
<dbReference type="GO" id="GO:0005524">
    <property type="term" value="F:ATP binding"/>
    <property type="evidence" value="ECO:0007669"/>
    <property type="project" value="UniProtKB-UniRule"/>
</dbReference>
<feature type="binding site" evidence="15">
    <location>
        <position position="507"/>
    </location>
    <ligand>
        <name>ATP</name>
        <dbReference type="ChEBI" id="CHEBI:30616"/>
    </ligand>
</feature>
<keyword evidence="18" id="KW-0732">Signal</keyword>
<dbReference type="InterPro" id="IPR001245">
    <property type="entry name" value="Ser-Thr/Tyr_kinase_cat_dom"/>
</dbReference>
<dbReference type="InterPro" id="IPR000719">
    <property type="entry name" value="Prot_kinase_dom"/>
</dbReference>
<dbReference type="CDD" id="cd00192">
    <property type="entry name" value="PTKc"/>
    <property type="match status" value="1"/>
</dbReference>
<keyword evidence="3" id="KW-0808">Transferase</keyword>
<dbReference type="InterPro" id="IPR020635">
    <property type="entry name" value="Tyr_kinase_cat_dom"/>
</dbReference>
<feature type="signal peptide" evidence="18">
    <location>
        <begin position="1"/>
        <end position="20"/>
    </location>
</feature>
<evidence type="ECO:0000256" key="4">
    <source>
        <dbReference type="ARBA" id="ARBA00022692"/>
    </source>
</evidence>
<keyword evidence="23" id="KW-1185">Reference proteome</keyword>
<evidence type="ECO:0000256" key="18">
    <source>
        <dbReference type="SAM" id="SignalP"/>
    </source>
</evidence>
<evidence type="ECO:0000256" key="8">
    <source>
        <dbReference type="ARBA" id="ARBA00022840"/>
    </source>
</evidence>
<evidence type="ECO:0000259" key="21">
    <source>
        <dbReference type="PROSITE" id="PS51550"/>
    </source>
</evidence>
<evidence type="ECO:0000256" key="7">
    <source>
        <dbReference type="ARBA" id="ARBA00022777"/>
    </source>
</evidence>
<feature type="transmembrane region" description="Helical" evidence="17">
    <location>
        <begin position="419"/>
        <end position="439"/>
    </location>
</feature>
<keyword evidence="13" id="KW-0325">Glycoprotein</keyword>
<dbReference type="EC" id="2.7.10.1" evidence="2"/>
<keyword evidence="8 15" id="KW-0067">ATP-binding</keyword>
<dbReference type="OrthoDB" id="4062651at2759"/>
<evidence type="ECO:0000256" key="15">
    <source>
        <dbReference type="PROSITE-ProRule" id="PRU10141"/>
    </source>
</evidence>
<evidence type="ECO:0000256" key="17">
    <source>
        <dbReference type="SAM" id="Phobius"/>
    </source>
</evidence>
<dbReference type="EMBL" id="LSMT01001068">
    <property type="protein sequence ID" value="PFX13113.1"/>
    <property type="molecule type" value="Genomic_DNA"/>
</dbReference>
<dbReference type="PROSITE" id="PS00107">
    <property type="entry name" value="PROTEIN_KINASE_ATP"/>
    <property type="match status" value="1"/>
</dbReference>
<dbReference type="InterPro" id="IPR008266">
    <property type="entry name" value="Tyr_kinase_AS"/>
</dbReference>
<dbReference type="GO" id="GO:0043235">
    <property type="term" value="C:receptor complex"/>
    <property type="evidence" value="ECO:0007669"/>
    <property type="project" value="TreeGrafter"/>
</dbReference>
<comment type="catalytic activity">
    <reaction evidence="14">
        <text>L-tyrosyl-[protein] + ATP = O-phospho-L-tyrosyl-[protein] + ADP + H(+)</text>
        <dbReference type="Rhea" id="RHEA:10596"/>
        <dbReference type="Rhea" id="RHEA-COMP:10136"/>
        <dbReference type="Rhea" id="RHEA-COMP:20101"/>
        <dbReference type="ChEBI" id="CHEBI:15378"/>
        <dbReference type="ChEBI" id="CHEBI:30616"/>
        <dbReference type="ChEBI" id="CHEBI:46858"/>
        <dbReference type="ChEBI" id="CHEBI:61978"/>
        <dbReference type="ChEBI" id="CHEBI:456216"/>
        <dbReference type="EC" id="2.7.10.1"/>
    </reaction>
</comment>
<dbReference type="PROSITE" id="PS50011">
    <property type="entry name" value="PROTEIN_KINASE_DOM"/>
    <property type="match status" value="1"/>
</dbReference>
<evidence type="ECO:0000256" key="1">
    <source>
        <dbReference type="ARBA" id="ARBA00004479"/>
    </source>
</evidence>
<dbReference type="InterPro" id="IPR011009">
    <property type="entry name" value="Kinase-like_dom_sf"/>
</dbReference>
<dbReference type="STRING" id="50429.A0A2B4R8F9"/>
<dbReference type="Proteomes" id="UP000225706">
    <property type="component" value="Unassembled WGS sequence"/>
</dbReference>
<keyword evidence="10 17" id="KW-0472">Membrane</keyword>
<comment type="subcellular location">
    <subcellularLocation>
        <location evidence="1">Membrane</location>
        <topology evidence="1">Single-pass type I membrane protein</topology>
    </subcellularLocation>
</comment>
<keyword evidence="6 15" id="KW-0547">Nucleotide-binding</keyword>
<evidence type="ECO:0000256" key="3">
    <source>
        <dbReference type="ARBA" id="ARBA00022679"/>
    </source>
</evidence>
<feature type="domain" description="Protein kinase" evidence="19">
    <location>
        <begin position="478"/>
        <end position="755"/>
    </location>
</feature>
<dbReference type="GO" id="GO:0007169">
    <property type="term" value="P:cell surface receptor protein tyrosine kinase signaling pathway"/>
    <property type="evidence" value="ECO:0007669"/>
    <property type="project" value="TreeGrafter"/>
</dbReference>
<dbReference type="InterPro" id="IPR036116">
    <property type="entry name" value="FN3_sf"/>
</dbReference>
<dbReference type="CDD" id="cd00063">
    <property type="entry name" value="FN3"/>
    <property type="match status" value="1"/>
</dbReference>
<evidence type="ECO:0000256" key="12">
    <source>
        <dbReference type="ARBA" id="ARBA00023170"/>
    </source>
</evidence>
<evidence type="ECO:0000313" key="22">
    <source>
        <dbReference type="EMBL" id="PFX13113.1"/>
    </source>
</evidence>
<keyword evidence="7 22" id="KW-0418">Kinase</keyword>
<dbReference type="PROSITE" id="PS00109">
    <property type="entry name" value="PROTEIN_KINASE_TYR"/>
    <property type="match status" value="1"/>
</dbReference>
<dbReference type="Pfam" id="PF01404">
    <property type="entry name" value="Ephrin_lbd"/>
    <property type="match status" value="1"/>
</dbReference>
<feature type="domain" description="Eph LBD" evidence="21">
    <location>
        <begin position="1"/>
        <end position="193"/>
    </location>
</feature>
<dbReference type="FunFam" id="1.10.510.10:FF:000554">
    <property type="entry name" value="Predicted protein"/>
    <property type="match status" value="1"/>
</dbReference>
<keyword evidence="11" id="KW-0829">Tyrosine-protein kinase</keyword>
<name>A0A2B4R8F9_STYPI</name>
<evidence type="ECO:0000259" key="20">
    <source>
        <dbReference type="PROSITE" id="PS50853"/>
    </source>
</evidence>